<dbReference type="Pfam" id="PF23559">
    <property type="entry name" value="WHD_DRP"/>
    <property type="match status" value="1"/>
</dbReference>
<evidence type="ECO:0000256" key="2">
    <source>
        <dbReference type="ARBA" id="ARBA00022741"/>
    </source>
</evidence>
<feature type="domain" description="NB-ARC" evidence="5">
    <location>
        <begin position="170"/>
        <end position="341"/>
    </location>
</feature>
<feature type="compositionally biased region" description="Basic and acidic residues" evidence="4">
    <location>
        <begin position="644"/>
        <end position="653"/>
    </location>
</feature>
<evidence type="ECO:0000256" key="1">
    <source>
        <dbReference type="ARBA" id="ARBA00022737"/>
    </source>
</evidence>
<reference evidence="8 9" key="1">
    <citation type="submission" date="2023-12" db="EMBL/GenBank/DDBJ databases">
        <title>A high-quality genome assembly for Dillenia turbinata (Dilleniales).</title>
        <authorList>
            <person name="Chanderbali A."/>
        </authorList>
    </citation>
    <scope>NUCLEOTIDE SEQUENCE [LARGE SCALE GENOMIC DNA]</scope>
    <source>
        <strain evidence="8">LSX21</strain>
        <tissue evidence="8">Leaf</tissue>
    </source>
</reference>
<dbReference type="PRINTS" id="PR00364">
    <property type="entry name" value="DISEASERSIST"/>
</dbReference>
<dbReference type="InterPro" id="IPR036388">
    <property type="entry name" value="WH-like_DNA-bd_sf"/>
</dbReference>
<comment type="caution">
    <text evidence="8">The sequence shown here is derived from an EMBL/GenBank/DDBJ whole genome shotgun (WGS) entry which is preliminary data.</text>
</comment>
<dbReference type="EMBL" id="JBAMMX010000002">
    <property type="protein sequence ID" value="KAK6946368.1"/>
    <property type="molecule type" value="Genomic_DNA"/>
</dbReference>
<feature type="region of interest" description="Disordered" evidence="4">
    <location>
        <begin position="639"/>
        <end position="659"/>
    </location>
</feature>
<dbReference type="FunFam" id="1.10.10.10:FF:000322">
    <property type="entry name" value="Probable disease resistance protein At1g63360"/>
    <property type="match status" value="1"/>
</dbReference>
<keyword evidence="1" id="KW-0677">Repeat</keyword>
<evidence type="ECO:0000256" key="4">
    <source>
        <dbReference type="SAM" id="MobiDB-lite"/>
    </source>
</evidence>
<dbReference type="FunFam" id="3.40.50.300:FF:001091">
    <property type="entry name" value="Probable disease resistance protein At1g61300"/>
    <property type="match status" value="1"/>
</dbReference>
<dbReference type="Proteomes" id="UP001370490">
    <property type="component" value="Unassembled WGS sequence"/>
</dbReference>
<dbReference type="InterPro" id="IPR002182">
    <property type="entry name" value="NB-ARC"/>
</dbReference>
<dbReference type="PANTHER" id="PTHR23155">
    <property type="entry name" value="DISEASE RESISTANCE PROTEIN RP"/>
    <property type="match status" value="1"/>
</dbReference>
<keyword evidence="9" id="KW-1185">Reference proteome</keyword>
<dbReference type="InterPro" id="IPR041118">
    <property type="entry name" value="Rx_N"/>
</dbReference>
<dbReference type="Pfam" id="PF00931">
    <property type="entry name" value="NB-ARC"/>
    <property type="match status" value="1"/>
</dbReference>
<evidence type="ECO:0000313" key="9">
    <source>
        <dbReference type="Proteomes" id="UP001370490"/>
    </source>
</evidence>
<evidence type="ECO:0000256" key="3">
    <source>
        <dbReference type="ARBA" id="ARBA00022821"/>
    </source>
</evidence>
<feature type="domain" description="Disease resistance N-terminal" evidence="6">
    <location>
        <begin position="9"/>
        <end position="96"/>
    </location>
</feature>
<proteinExistence type="predicted"/>
<protein>
    <submittedName>
        <fullName evidence="8">Rx, N-terminal</fullName>
    </submittedName>
</protein>
<dbReference type="InterPro" id="IPR044974">
    <property type="entry name" value="Disease_R_plants"/>
</dbReference>
<dbReference type="InterPro" id="IPR042197">
    <property type="entry name" value="Apaf_helical"/>
</dbReference>
<evidence type="ECO:0000313" key="8">
    <source>
        <dbReference type="EMBL" id="KAK6946368.1"/>
    </source>
</evidence>
<dbReference type="GO" id="GO:0043531">
    <property type="term" value="F:ADP binding"/>
    <property type="evidence" value="ECO:0007669"/>
    <property type="project" value="InterPro"/>
</dbReference>
<evidence type="ECO:0000259" key="5">
    <source>
        <dbReference type="Pfam" id="PF00931"/>
    </source>
</evidence>
<dbReference type="CDD" id="cd14798">
    <property type="entry name" value="RX-CC_like"/>
    <property type="match status" value="1"/>
</dbReference>
<organism evidence="8 9">
    <name type="scientific">Dillenia turbinata</name>
    <dbReference type="NCBI Taxonomy" id="194707"/>
    <lineage>
        <taxon>Eukaryota</taxon>
        <taxon>Viridiplantae</taxon>
        <taxon>Streptophyta</taxon>
        <taxon>Embryophyta</taxon>
        <taxon>Tracheophyta</taxon>
        <taxon>Spermatophyta</taxon>
        <taxon>Magnoliopsida</taxon>
        <taxon>eudicotyledons</taxon>
        <taxon>Gunneridae</taxon>
        <taxon>Pentapetalae</taxon>
        <taxon>Dilleniales</taxon>
        <taxon>Dilleniaceae</taxon>
        <taxon>Dillenia</taxon>
    </lineage>
</organism>
<dbReference type="Gene3D" id="3.40.50.300">
    <property type="entry name" value="P-loop containing nucleotide triphosphate hydrolases"/>
    <property type="match status" value="1"/>
</dbReference>
<dbReference type="SUPFAM" id="SSF52540">
    <property type="entry name" value="P-loop containing nucleoside triphosphate hydrolases"/>
    <property type="match status" value="1"/>
</dbReference>
<dbReference type="Pfam" id="PF18052">
    <property type="entry name" value="Rx_N"/>
    <property type="match status" value="1"/>
</dbReference>
<evidence type="ECO:0000259" key="6">
    <source>
        <dbReference type="Pfam" id="PF18052"/>
    </source>
</evidence>
<dbReference type="PANTHER" id="PTHR23155:SF1185">
    <property type="entry name" value="DISEASE RESISTANCE RPP8-LIKE PROTEIN 3-RELATED"/>
    <property type="match status" value="1"/>
</dbReference>
<dbReference type="FunFam" id="1.10.8.430:FF:000003">
    <property type="entry name" value="Probable disease resistance protein At5g66910"/>
    <property type="match status" value="1"/>
</dbReference>
<keyword evidence="2" id="KW-0547">Nucleotide-binding</keyword>
<dbReference type="GO" id="GO:0098542">
    <property type="term" value="P:defense response to other organism"/>
    <property type="evidence" value="ECO:0007669"/>
    <property type="project" value="TreeGrafter"/>
</dbReference>
<keyword evidence="3" id="KW-0611">Plant defense</keyword>
<dbReference type="InterPro" id="IPR058922">
    <property type="entry name" value="WHD_DRP"/>
</dbReference>
<dbReference type="Gene3D" id="1.20.5.4130">
    <property type="match status" value="1"/>
</dbReference>
<evidence type="ECO:0000259" key="7">
    <source>
        <dbReference type="Pfam" id="PF23559"/>
    </source>
</evidence>
<gene>
    <name evidence="8" type="ORF">RJ641_013912</name>
</gene>
<name>A0AAN8ZTK9_9MAGN</name>
<dbReference type="InterPro" id="IPR038005">
    <property type="entry name" value="RX-like_CC"/>
</dbReference>
<dbReference type="Gene3D" id="1.10.8.430">
    <property type="entry name" value="Helical domain of apoptotic protease-activating factors"/>
    <property type="match status" value="1"/>
</dbReference>
<dbReference type="InterPro" id="IPR027417">
    <property type="entry name" value="P-loop_NTPase"/>
</dbReference>
<feature type="domain" description="Disease resistance protein winged helix" evidence="7">
    <location>
        <begin position="436"/>
        <end position="509"/>
    </location>
</feature>
<dbReference type="Gene3D" id="1.10.10.10">
    <property type="entry name" value="Winged helix-like DNA-binding domain superfamily/Winged helix DNA-binding domain"/>
    <property type="match status" value="1"/>
</dbReference>
<sequence>MADSFVRSVVSNLLGRTTDLPIDEVNFLYGEANQGRSLRDELGWIHDFLKYADAVRLEEGDERLQDLLSQFRDIVYDAEDVIDIIILNVASVRNRGGFRGLVARIFNEPKQRHRVVVRFEAINSRISEIREMYPTYGVQNIAGTSTTNRQPRDGWTRNYAHEEEDVVGLDQDVENLLAKLTNKEGCSRIVSIVGMGGSGKTTLAKKLFNLVDIKKHFDCHAWVSVSQEWQVRYLLINIITQTTSPSKKDRKLIQEMDIGELVQKVHDFLKKKRYLLVLDDVWENEAWDKLRPAFPSENVGSKLIITTRIQNVALHVDPNCYVHKQRSLTDEEAWELLFKKVKGVIQNVGRGEASHFHELGKEMVKKCCGLPLAIVVLGGLLAKKKFLVDWEKVSESIGWQLRQPDKGHMFVVFEVLALSYDNLPYYLKPCFLYLGMFPKDTKIRVKPLIRMWIAEGFISSPQIVGEETLEQTGEEYLQELIRRSLIQVVEKDGTGRPKSCLMHDLLRHLCLDKAREERFLEVLSSSWSTNATATEGSLSKARRIAVHFGDYADFSKCSLLGLKNSCIRSLLCFGSALYISESEWKTLCTNLPLIRVIHLEGVYTSFPDERLQKQIKNLFHLKYFYIEYFRKDERETASGQYTPELEREEDKPQDLQVENGAEVFSRTIYQWGGTCEIEEVPCSSESPSSGSGSDQ</sequence>
<dbReference type="AlphaFoldDB" id="A0AAN8ZTK9"/>
<accession>A0AAN8ZTK9</accession>